<sequence>MKSAGKVLIIVFFGVQGPLLGEFLEHIKSINSDVYCEALRHLRRSIKNKEPGLLTKGVVLLHDNARPHVFRVTQMELDKFKWETLDHPPCNLDMSSCDFHVFGLLKKHLKGKRFHSDDVLKDTMKDWVSSQPQEFWEQGIMMLVHQWDRCSQAYSVHFE</sequence>
<feature type="chain" id="PRO_5036451703" evidence="1">
    <location>
        <begin position="22"/>
        <end position="159"/>
    </location>
</feature>
<keyword evidence="1" id="KW-0732">Signal</keyword>
<feature type="signal peptide" evidence="1">
    <location>
        <begin position="1"/>
        <end position="21"/>
    </location>
</feature>
<dbReference type="Proteomes" id="UP000887159">
    <property type="component" value="Unassembled WGS sequence"/>
</dbReference>
<name>A0A8X6VYJ5_TRICX</name>
<accession>A0A8X6VYJ5</accession>
<comment type="caution">
    <text evidence="2">The sequence shown here is derived from an EMBL/GenBank/DDBJ whole genome shotgun (WGS) entry which is preliminary data.</text>
</comment>
<evidence type="ECO:0000256" key="1">
    <source>
        <dbReference type="SAM" id="SignalP"/>
    </source>
</evidence>
<organism evidence="2 3">
    <name type="scientific">Trichonephila clavipes</name>
    <name type="common">Golden silk orbweaver</name>
    <name type="synonym">Nephila clavipes</name>
    <dbReference type="NCBI Taxonomy" id="2585209"/>
    <lineage>
        <taxon>Eukaryota</taxon>
        <taxon>Metazoa</taxon>
        <taxon>Ecdysozoa</taxon>
        <taxon>Arthropoda</taxon>
        <taxon>Chelicerata</taxon>
        <taxon>Arachnida</taxon>
        <taxon>Araneae</taxon>
        <taxon>Araneomorphae</taxon>
        <taxon>Entelegynae</taxon>
        <taxon>Araneoidea</taxon>
        <taxon>Nephilidae</taxon>
        <taxon>Trichonephila</taxon>
    </lineage>
</organism>
<dbReference type="AlphaFoldDB" id="A0A8X6VYJ5"/>
<dbReference type="InterPro" id="IPR036397">
    <property type="entry name" value="RNaseH_sf"/>
</dbReference>
<protein>
    <submittedName>
        <fullName evidence="2">Histone-lysine N-methyltransferase SETMAR</fullName>
    </submittedName>
</protein>
<evidence type="ECO:0000313" key="3">
    <source>
        <dbReference type="Proteomes" id="UP000887159"/>
    </source>
</evidence>
<dbReference type="InterPro" id="IPR052709">
    <property type="entry name" value="Transposase-MT_Hybrid"/>
</dbReference>
<dbReference type="InterPro" id="IPR001888">
    <property type="entry name" value="Transposase_1"/>
</dbReference>
<dbReference type="PANTHER" id="PTHR46060">
    <property type="entry name" value="MARINER MOS1 TRANSPOSASE-LIKE PROTEIN"/>
    <property type="match status" value="1"/>
</dbReference>
<keyword evidence="3" id="KW-1185">Reference proteome</keyword>
<dbReference type="Pfam" id="PF01359">
    <property type="entry name" value="Transposase_1"/>
    <property type="match status" value="1"/>
</dbReference>
<dbReference type="PANTHER" id="PTHR46060:SF1">
    <property type="entry name" value="MARINER MOS1 TRANSPOSASE-LIKE PROTEIN"/>
    <property type="match status" value="1"/>
</dbReference>
<dbReference type="EMBL" id="BMAU01021370">
    <property type="protein sequence ID" value="GFY24875.1"/>
    <property type="molecule type" value="Genomic_DNA"/>
</dbReference>
<reference evidence="2" key="1">
    <citation type="submission" date="2020-08" db="EMBL/GenBank/DDBJ databases">
        <title>Multicomponent nature underlies the extraordinary mechanical properties of spider dragline silk.</title>
        <authorList>
            <person name="Kono N."/>
            <person name="Nakamura H."/>
            <person name="Mori M."/>
            <person name="Yoshida Y."/>
            <person name="Ohtoshi R."/>
            <person name="Malay A.D."/>
            <person name="Moran D.A.P."/>
            <person name="Tomita M."/>
            <person name="Numata K."/>
            <person name="Arakawa K."/>
        </authorList>
    </citation>
    <scope>NUCLEOTIDE SEQUENCE</scope>
</reference>
<gene>
    <name evidence="2" type="primary">SETMAR</name>
    <name evidence="2" type="ORF">TNCV_2690661</name>
</gene>
<proteinExistence type="predicted"/>
<dbReference type="GO" id="GO:0003676">
    <property type="term" value="F:nucleic acid binding"/>
    <property type="evidence" value="ECO:0007669"/>
    <property type="project" value="InterPro"/>
</dbReference>
<evidence type="ECO:0000313" key="2">
    <source>
        <dbReference type="EMBL" id="GFY24875.1"/>
    </source>
</evidence>
<dbReference type="Gene3D" id="3.30.420.10">
    <property type="entry name" value="Ribonuclease H-like superfamily/Ribonuclease H"/>
    <property type="match status" value="1"/>
</dbReference>